<accession>A0A177D1Q7</accession>
<dbReference type="AlphaFoldDB" id="A0A177D1Q7"/>
<dbReference type="OrthoDB" id="1046782at2759"/>
<evidence type="ECO:0000313" key="2">
    <source>
        <dbReference type="EMBL" id="OAG13060.1"/>
    </source>
</evidence>
<proteinExistence type="predicted"/>
<organism evidence="2 3">
    <name type="scientific">Paraphaeosphaeria sporulosa</name>
    <dbReference type="NCBI Taxonomy" id="1460663"/>
    <lineage>
        <taxon>Eukaryota</taxon>
        <taxon>Fungi</taxon>
        <taxon>Dikarya</taxon>
        <taxon>Ascomycota</taxon>
        <taxon>Pezizomycotina</taxon>
        <taxon>Dothideomycetes</taxon>
        <taxon>Pleosporomycetidae</taxon>
        <taxon>Pleosporales</taxon>
        <taxon>Massarineae</taxon>
        <taxon>Didymosphaeriaceae</taxon>
        <taxon>Paraphaeosphaeria</taxon>
    </lineage>
</organism>
<feature type="domain" description="Phosphatidylinositol-specific phospholipase C X" evidence="1">
    <location>
        <begin position="169"/>
        <end position="319"/>
    </location>
</feature>
<dbReference type="SMART" id="SM00148">
    <property type="entry name" value="PLCXc"/>
    <property type="match status" value="1"/>
</dbReference>
<dbReference type="EMBL" id="KV441548">
    <property type="protein sequence ID" value="OAG13060.1"/>
    <property type="molecule type" value="Genomic_DNA"/>
</dbReference>
<dbReference type="InterPro" id="IPR017946">
    <property type="entry name" value="PLC-like_Pdiesterase_TIM-brl"/>
</dbReference>
<dbReference type="Proteomes" id="UP000077069">
    <property type="component" value="Unassembled WGS sequence"/>
</dbReference>
<dbReference type="GO" id="GO:0006629">
    <property type="term" value="P:lipid metabolic process"/>
    <property type="evidence" value="ECO:0007669"/>
    <property type="project" value="InterPro"/>
</dbReference>
<name>A0A177D1Q7_9PLEO</name>
<dbReference type="SUPFAM" id="SSF51695">
    <property type="entry name" value="PLC-like phosphodiesterases"/>
    <property type="match status" value="1"/>
</dbReference>
<gene>
    <name evidence="2" type="ORF">CC84DRAFT_179519</name>
</gene>
<dbReference type="RefSeq" id="XP_018043425.1">
    <property type="nucleotide sequence ID" value="XM_018185470.1"/>
</dbReference>
<dbReference type="InterPro" id="IPR000909">
    <property type="entry name" value="PLipase_C_PInositol-sp_X_dom"/>
</dbReference>
<dbReference type="PROSITE" id="PS50007">
    <property type="entry name" value="PIPLC_X_DOMAIN"/>
    <property type="match status" value="1"/>
</dbReference>
<dbReference type="Pfam" id="PF00388">
    <property type="entry name" value="PI-PLC-X"/>
    <property type="match status" value="1"/>
</dbReference>
<protein>
    <submittedName>
        <fullName evidence="2">1-phosphatidylinositol phosphodiesterase</fullName>
    </submittedName>
</protein>
<evidence type="ECO:0000313" key="3">
    <source>
        <dbReference type="Proteomes" id="UP000077069"/>
    </source>
</evidence>
<dbReference type="PANTHER" id="PTHR13593">
    <property type="match status" value="1"/>
</dbReference>
<dbReference type="GeneID" id="28768956"/>
<reference evidence="2 3" key="1">
    <citation type="submission" date="2016-05" db="EMBL/GenBank/DDBJ databases">
        <title>Comparative analysis of secretome profiles of manganese(II)-oxidizing ascomycete fungi.</title>
        <authorList>
            <consortium name="DOE Joint Genome Institute"/>
            <person name="Zeiner C.A."/>
            <person name="Purvine S.O."/>
            <person name="Zink E.M."/>
            <person name="Wu S."/>
            <person name="Pasa-Tolic L."/>
            <person name="Chaput D.L."/>
            <person name="Haridas S."/>
            <person name="Grigoriev I.V."/>
            <person name="Santelli C.M."/>
            <person name="Hansel C.M."/>
        </authorList>
    </citation>
    <scope>NUCLEOTIDE SEQUENCE [LARGE SCALE GENOMIC DNA]</scope>
    <source>
        <strain evidence="2 3">AP3s5-JAC2a</strain>
    </source>
</reference>
<dbReference type="PANTHER" id="PTHR13593:SF113">
    <property type="entry name" value="SI:DKEY-266F7.9"/>
    <property type="match status" value="1"/>
</dbReference>
<dbReference type="GO" id="GO:0008081">
    <property type="term" value="F:phosphoric diester hydrolase activity"/>
    <property type="evidence" value="ECO:0007669"/>
    <property type="project" value="InterPro"/>
</dbReference>
<dbReference type="CDD" id="cd08586">
    <property type="entry name" value="PI-PLCc_BcPLC_like"/>
    <property type="match status" value="1"/>
</dbReference>
<dbReference type="InParanoid" id="A0A177D1Q7"/>
<dbReference type="InterPro" id="IPR051057">
    <property type="entry name" value="PI-PLC_domain"/>
</dbReference>
<keyword evidence="3" id="KW-1185">Reference proteome</keyword>
<sequence length="517" mass="56033">MAPPLTVRNLTAATITLKSLERFEDPNTKQSKATAFPSALKNAQAIAPSAPELGLHVQSFKRQDVDVELAPFESYTLQFQALEQPDAKPASSPTSTTLRLTLEDEGKQRFRIDTNPTYTQKGSRILTPLTPNPSTSYTALYHPTTPIAHLTIHTHHLPNYARWMQNLPDNLPLSAISIPGTHNSHTHYRALPSVRCQVVEVKTQLENGIRFLDIRVQPASATDTSKRDLYLVHGAFPISLTGAKYLDPVLNACYAFLSANPSETILVSLKREGVGSATDAHLAAILEKHYFAPNASKWYVDEAIPYLGAARGKLVLVRRYKLTTSASPGPDTDTDTDEAAPGLGLDATAWPNNATHALHGPFCIQDFCEIMHPSFIPHKLTHANAHLVRAASTTHFIPGVNTDATNPVPPGPLYLNFLSGSNFFNRGTWPEKIARVVNRGVEEWICTGHHLATPVGDPQTPGHASVEGVEGVRGVGEGDGGAGVVVMDMVGDGGNWDLVRLVVGLNMGLLETVRCAM</sequence>
<dbReference type="Gene3D" id="3.20.20.190">
    <property type="entry name" value="Phosphatidylinositol (PI) phosphodiesterase"/>
    <property type="match status" value="1"/>
</dbReference>
<evidence type="ECO:0000259" key="1">
    <source>
        <dbReference type="SMART" id="SM00148"/>
    </source>
</evidence>